<reference evidence="1" key="1">
    <citation type="submission" date="2019-11" db="EMBL/GenBank/DDBJ databases">
        <authorList>
            <person name="Feng L."/>
        </authorList>
    </citation>
    <scope>NUCLEOTIDE SEQUENCE</scope>
    <source>
        <strain evidence="1">SsimulansLFYP27</strain>
    </source>
</reference>
<organism evidence="1">
    <name type="scientific">Staphylococcus simulans</name>
    <dbReference type="NCBI Taxonomy" id="1286"/>
    <lineage>
        <taxon>Bacteria</taxon>
        <taxon>Bacillati</taxon>
        <taxon>Bacillota</taxon>
        <taxon>Bacilli</taxon>
        <taxon>Bacillales</taxon>
        <taxon>Staphylococcaceae</taxon>
        <taxon>Staphylococcus</taxon>
    </lineage>
</organism>
<dbReference type="AlphaFoldDB" id="A0A6N3B2E7"/>
<evidence type="ECO:0000313" key="1">
    <source>
        <dbReference type="EMBL" id="VYT96190.1"/>
    </source>
</evidence>
<dbReference type="EMBL" id="CACRUO010000027">
    <property type="protein sequence ID" value="VYT96190.1"/>
    <property type="molecule type" value="Genomic_DNA"/>
</dbReference>
<sequence length="62" mass="7230">MVMLTKEYIIQNLRCSESKAEYMIREAQGNAEKLYNNFLDQSIKDKNTPAVRQIEASYGNRN</sequence>
<accession>A0A6N3B2E7</accession>
<gene>
    <name evidence="1" type="ORF">SSLFYP27_01068</name>
</gene>
<name>A0A6N3B2E7_STASI</name>
<protein>
    <submittedName>
        <fullName evidence="1">Uncharacterized protein</fullName>
    </submittedName>
</protein>
<proteinExistence type="predicted"/>